<dbReference type="SUPFAM" id="SSF56672">
    <property type="entry name" value="DNA/RNA polymerases"/>
    <property type="match status" value="1"/>
</dbReference>
<accession>A0A0C9S0F0</accession>
<feature type="domain" description="Reverse transcriptase" evidence="1">
    <location>
        <begin position="1"/>
        <end position="96"/>
    </location>
</feature>
<dbReference type="InterPro" id="IPR051320">
    <property type="entry name" value="Viral_Replic_Matur_Polypro"/>
</dbReference>
<protein>
    <submittedName>
        <fullName evidence="2">Pol_14 protein</fullName>
    </submittedName>
</protein>
<dbReference type="InterPro" id="IPR000477">
    <property type="entry name" value="RT_dom"/>
</dbReference>
<name>A0A0C9S0F0_9HYME</name>
<organism evidence="2">
    <name type="scientific">Fopius arisanus</name>
    <dbReference type="NCBI Taxonomy" id="64838"/>
    <lineage>
        <taxon>Eukaryota</taxon>
        <taxon>Metazoa</taxon>
        <taxon>Ecdysozoa</taxon>
        <taxon>Arthropoda</taxon>
        <taxon>Hexapoda</taxon>
        <taxon>Insecta</taxon>
        <taxon>Pterygota</taxon>
        <taxon>Neoptera</taxon>
        <taxon>Endopterygota</taxon>
        <taxon>Hymenoptera</taxon>
        <taxon>Apocrita</taxon>
        <taxon>Ichneumonoidea</taxon>
        <taxon>Braconidae</taxon>
        <taxon>Opiinae</taxon>
        <taxon>Fopius</taxon>
    </lineage>
</organism>
<dbReference type="EMBL" id="GBYB01014036">
    <property type="protein sequence ID" value="JAG83803.1"/>
    <property type="molecule type" value="Transcribed_RNA"/>
</dbReference>
<dbReference type="InterPro" id="IPR043502">
    <property type="entry name" value="DNA/RNA_pol_sf"/>
</dbReference>
<dbReference type="Gene3D" id="3.30.70.270">
    <property type="match status" value="1"/>
</dbReference>
<dbReference type="GO" id="GO:0071897">
    <property type="term" value="P:DNA biosynthetic process"/>
    <property type="evidence" value="ECO:0007669"/>
    <property type="project" value="UniProtKB-ARBA"/>
</dbReference>
<dbReference type="PROSITE" id="PS50878">
    <property type="entry name" value="RT_POL"/>
    <property type="match status" value="1"/>
</dbReference>
<reference evidence="2" key="1">
    <citation type="submission" date="2015-01" db="EMBL/GenBank/DDBJ databases">
        <title>Transcriptome Assembly of Fopius arisanus.</title>
        <authorList>
            <person name="Geib S."/>
        </authorList>
    </citation>
    <scope>NUCLEOTIDE SEQUENCE</scope>
</reference>
<evidence type="ECO:0000313" key="2">
    <source>
        <dbReference type="EMBL" id="JAG83803.1"/>
    </source>
</evidence>
<dbReference type="AlphaFoldDB" id="A0A0C9S0F0"/>
<feature type="non-terminal residue" evidence="2">
    <location>
        <position position="1"/>
    </location>
</feature>
<evidence type="ECO:0000259" key="1">
    <source>
        <dbReference type="PROSITE" id="PS50878"/>
    </source>
</evidence>
<gene>
    <name evidence="2" type="primary">pol_14</name>
    <name evidence="2" type="ORF">g.3327</name>
</gene>
<dbReference type="PANTHER" id="PTHR33064">
    <property type="entry name" value="POL PROTEIN"/>
    <property type="match status" value="1"/>
</dbReference>
<dbReference type="InterPro" id="IPR043128">
    <property type="entry name" value="Rev_trsase/Diguanyl_cyclase"/>
</dbReference>
<proteinExistence type="predicted"/>
<dbReference type="PANTHER" id="PTHR33064:SF37">
    <property type="entry name" value="RIBONUCLEASE H"/>
    <property type="match status" value="1"/>
</dbReference>
<dbReference type="Pfam" id="PF00078">
    <property type="entry name" value="RVT_1"/>
    <property type="match status" value="1"/>
</dbReference>
<sequence length="114" mass="13283">APSIFQRAIDDVLREFIGKYCHVYVDDIIIYSSDEESHLKHIDHILQKFESAGMRVSSEDVSRFSRGIVNIAVRIITNVQLTKPLTLPTLSAGFSMLEYLQQERYHKITYQHYH</sequence>